<dbReference type="PANTHER" id="PTHR43283">
    <property type="entry name" value="BETA-LACTAMASE-RELATED"/>
    <property type="match status" value="1"/>
</dbReference>
<reference evidence="2 3" key="1">
    <citation type="submission" date="2018-02" db="EMBL/GenBank/DDBJ databases">
        <title>Whole genome sequencing of endophytic bacterium.</title>
        <authorList>
            <person name="Eedara R."/>
            <person name="Podile A.R."/>
        </authorList>
    </citation>
    <scope>NUCLEOTIDE SEQUENCE [LARGE SCALE GENOMIC DNA]</scope>
    <source>
        <strain evidence="2 3">RP1T</strain>
    </source>
</reference>
<dbReference type="Gene3D" id="3.40.710.10">
    <property type="entry name" value="DD-peptidase/beta-lactamase superfamily"/>
    <property type="match status" value="1"/>
</dbReference>
<feature type="domain" description="Beta-lactamase-related" evidence="1">
    <location>
        <begin position="17"/>
        <end position="362"/>
    </location>
</feature>
<dbReference type="AlphaFoldDB" id="A0A2S9QAC9"/>
<comment type="caution">
    <text evidence="2">The sequence shown here is derived from an EMBL/GenBank/DDBJ whole genome shotgun (WGS) entry which is preliminary data.</text>
</comment>
<dbReference type="Pfam" id="PF00144">
    <property type="entry name" value="Beta-lactamase"/>
    <property type="match status" value="1"/>
</dbReference>
<keyword evidence="3" id="KW-1185">Reference proteome</keyword>
<protein>
    <submittedName>
        <fullName evidence="2">Serine hydrolase</fullName>
    </submittedName>
</protein>
<dbReference type="OrthoDB" id="9808046at2"/>
<name>A0A2S9QAC9_9HYPH</name>
<evidence type="ECO:0000313" key="3">
    <source>
        <dbReference type="Proteomes" id="UP000237682"/>
    </source>
</evidence>
<proteinExistence type="predicted"/>
<dbReference type="SUPFAM" id="SSF56601">
    <property type="entry name" value="beta-lactamase/transpeptidase-like"/>
    <property type="match status" value="1"/>
</dbReference>
<organism evidence="2 3">
    <name type="scientific">Labrys okinawensis</name>
    <dbReference type="NCBI Taxonomy" id="346911"/>
    <lineage>
        <taxon>Bacteria</taxon>
        <taxon>Pseudomonadati</taxon>
        <taxon>Pseudomonadota</taxon>
        <taxon>Alphaproteobacteria</taxon>
        <taxon>Hyphomicrobiales</taxon>
        <taxon>Xanthobacteraceae</taxon>
        <taxon>Labrys</taxon>
    </lineage>
</organism>
<dbReference type="RefSeq" id="WP_105863588.1">
    <property type="nucleotide sequence ID" value="NZ_PUEJ01000006.1"/>
</dbReference>
<sequence length="376" mass="39724">MHGQPSPVIDQARAGRLDALIDAAIAEERIVGTVVLVAEAGEIVYRRAAGHADREAGIPIREDTIFRLASVTKPMVAAAALALVEAGQLRLDDPVTRHLPAFRPRLADGSEPVITVRHLLSHTAGLLYDYDAAADISSGLDHPGRGMAENLDKIAAQPLAFAPGSAWRYSVAIDVLGGLMEKAAGKSLPEIVAERITGPLGMADTEFVATKPHRLATPYADGEPRPVRMGEIQRVCHNGWWLTFVPQRAFDTTAFPSGGAGMVGTAGDFLAFLEAVRSGGAPILSPESQRLLSEDAIPDLDIEDPGCGFSLGWSILRDPAAAGMPGSPGCWHWGGVYGHSWFVDPARRLSVVMFTNTAVAGVGGAYPDGLRAAIYG</sequence>
<evidence type="ECO:0000259" key="1">
    <source>
        <dbReference type="Pfam" id="PF00144"/>
    </source>
</evidence>
<dbReference type="InterPro" id="IPR012338">
    <property type="entry name" value="Beta-lactam/transpept-like"/>
</dbReference>
<dbReference type="InterPro" id="IPR050789">
    <property type="entry name" value="Diverse_Enzym_Activities"/>
</dbReference>
<dbReference type="GO" id="GO:0016787">
    <property type="term" value="F:hydrolase activity"/>
    <property type="evidence" value="ECO:0007669"/>
    <property type="project" value="UniProtKB-KW"/>
</dbReference>
<dbReference type="PANTHER" id="PTHR43283:SF3">
    <property type="entry name" value="BETA-LACTAMASE FAMILY PROTEIN (AFU_ORTHOLOGUE AFUA_5G07500)"/>
    <property type="match status" value="1"/>
</dbReference>
<accession>A0A2S9QAC9</accession>
<dbReference type="EMBL" id="PUEJ01000006">
    <property type="protein sequence ID" value="PRH86294.1"/>
    <property type="molecule type" value="Genomic_DNA"/>
</dbReference>
<dbReference type="InterPro" id="IPR001466">
    <property type="entry name" value="Beta-lactam-related"/>
</dbReference>
<dbReference type="Proteomes" id="UP000237682">
    <property type="component" value="Unassembled WGS sequence"/>
</dbReference>
<keyword evidence="2" id="KW-0378">Hydrolase</keyword>
<gene>
    <name evidence="2" type="ORF">C5L14_18860</name>
</gene>
<evidence type="ECO:0000313" key="2">
    <source>
        <dbReference type="EMBL" id="PRH86294.1"/>
    </source>
</evidence>